<gene>
    <name evidence="1" type="ORF">GCM10010470_09320</name>
</gene>
<evidence type="ECO:0000313" key="1">
    <source>
        <dbReference type="EMBL" id="GAA2778238.1"/>
    </source>
</evidence>
<comment type="caution">
    <text evidence="1">The sequence shown here is derived from an EMBL/GenBank/DDBJ whole genome shotgun (WGS) entry which is preliminary data.</text>
</comment>
<name>A0ABN3V4K9_9PSEU</name>
<keyword evidence="2" id="KW-1185">Reference proteome</keyword>
<protein>
    <submittedName>
        <fullName evidence="1">Uncharacterized protein</fullName>
    </submittedName>
</protein>
<accession>A0ABN3V4K9</accession>
<proteinExistence type="predicted"/>
<dbReference type="Proteomes" id="UP001500979">
    <property type="component" value="Unassembled WGS sequence"/>
</dbReference>
<sequence>MNSTDYLRDYTAPRAVLVGVLFLTAVLFRMPAVVLAMVVHVLDRGADRLLAVAGQVPPAPVRTVTRRGRARS</sequence>
<dbReference type="EMBL" id="BAAAUX010000005">
    <property type="protein sequence ID" value="GAA2778238.1"/>
    <property type="molecule type" value="Genomic_DNA"/>
</dbReference>
<organism evidence="1 2">
    <name type="scientific">Saccharopolyspora taberi</name>
    <dbReference type="NCBI Taxonomy" id="60895"/>
    <lineage>
        <taxon>Bacteria</taxon>
        <taxon>Bacillati</taxon>
        <taxon>Actinomycetota</taxon>
        <taxon>Actinomycetes</taxon>
        <taxon>Pseudonocardiales</taxon>
        <taxon>Pseudonocardiaceae</taxon>
        <taxon>Saccharopolyspora</taxon>
    </lineage>
</organism>
<dbReference type="RefSeq" id="WP_344678127.1">
    <property type="nucleotide sequence ID" value="NZ_BAAAUX010000005.1"/>
</dbReference>
<evidence type="ECO:0000313" key="2">
    <source>
        <dbReference type="Proteomes" id="UP001500979"/>
    </source>
</evidence>
<reference evidence="1 2" key="1">
    <citation type="journal article" date="2019" name="Int. J. Syst. Evol. Microbiol.">
        <title>The Global Catalogue of Microorganisms (GCM) 10K type strain sequencing project: providing services to taxonomists for standard genome sequencing and annotation.</title>
        <authorList>
            <consortium name="The Broad Institute Genomics Platform"/>
            <consortium name="The Broad Institute Genome Sequencing Center for Infectious Disease"/>
            <person name="Wu L."/>
            <person name="Ma J."/>
        </authorList>
    </citation>
    <scope>NUCLEOTIDE SEQUENCE [LARGE SCALE GENOMIC DNA]</scope>
    <source>
        <strain evidence="1 2">JCM 9383</strain>
    </source>
</reference>